<evidence type="ECO:0000313" key="4">
    <source>
        <dbReference type="EMBL" id="GGB83328.1"/>
    </source>
</evidence>
<evidence type="ECO:0008006" key="6">
    <source>
        <dbReference type="Google" id="ProtNLM"/>
    </source>
</evidence>
<keyword evidence="5" id="KW-1185">Reference proteome</keyword>
<organism evidence="4 5">
    <name type="scientific">Marinobacterium zhoushanense</name>
    <dbReference type="NCBI Taxonomy" id="1679163"/>
    <lineage>
        <taxon>Bacteria</taxon>
        <taxon>Pseudomonadati</taxon>
        <taxon>Pseudomonadota</taxon>
        <taxon>Gammaproteobacteria</taxon>
        <taxon>Oceanospirillales</taxon>
        <taxon>Oceanospirillaceae</taxon>
        <taxon>Marinobacterium</taxon>
    </lineage>
</organism>
<feature type="coiled-coil region" evidence="1">
    <location>
        <begin position="63"/>
        <end position="97"/>
    </location>
</feature>
<feature type="coiled-coil region" evidence="1">
    <location>
        <begin position="132"/>
        <end position="169"/>
    </location>
</feature>
<keyword evidence="3" id="KW-0812">Transmembrane</keyword>
<keyword evidence="1" id="KW-0175">Coiled coil</keyword>
<dbReference type="Gene3D" id="1.20.5.340">
    <property type="match status" value="1"/>
</dbReference>
<evidence type="ECO:0000256" key="3">
    <source>
        <dbReference type="SAM" id="Phobius"/>
    </source>
</evidence>
<gene>
    <name evidence="4" type="ORF">GCM10011352_06460</name>
</gene>
<feature type="transmembrane region" description="Helical" evidence="3">
    <location>
        <begin position="43"/>
        <end position="64"/>
    </location>
</feature>
<accession>A0ABQ1K2W8</accession>
<comment type="caution">
    <text evidence="4">The sequence shown here is derived from an EMBL/GenBank/DDBJ whole genome shotgun (WGS) entry which is preliminary data.</text>
</comment>
<reference evidence="5" key="1">
    <citation type="journal article" date="2019" name="Int. J. Syst. Evol. Microbiol.">
        <title>The Global Catalogue of Microorganisms (GCM) 10K type strain sequencing project: providing services to taxonomists for standard genome sequencing and annotation.</title>
        <authorList>
            <consortium name="The Broad Institute Genomics Platform"/>
            <consortium name="The Broad Institute Genome Sequencing Center for Infectious Disease"/>
            <person name="Wu L."/>
            <person name="Ma J."/>
        </authorList>
    </citation>
    <scope>NUCLEOTIDE SEQUENCE [LARGE SCALE GENOMIC DNA]</scope>
    <source>
        <strain evidence="5">CGMCC 1.15341</strain>
    </source>
</reference>
<protein>
    <recommendedName>
        <fullName evidence="6">ATPase</fullName>
    </recommendedName>
</protein>
<evidence type="ECO:0000256" key="2">
    <source>
        <dbReference type="SAM" id="MobiDB-lite"/>
    </source>
</evidence>
<keyword evidence="3" id="KW-0472">Membrane</keyword>
<proteinExistence type="predicted"/>
<dbReference type="EMBL" id="BMIJ01000001">
    <property type="protein sequence ID" value="GGB83328.1"/>
    <property type="molecule type" value="Genomic_DNA"/>
</dbReference>
<sequence length="296" mass="31912">MSERKEPGLNLSGLDVQESDRRVSGAPQRAKVQVTDKPRGGGFLLTLILLVLTVGGAGLAYWTVGLKQALDSQQAELAKAQARLAEMEELLALTSDTASQSGQTLMGRIGQMESRAGEKYEHFDSEIAKLWTVAYQRNKPQLEEQKKALEAQAAELSELKKQLAAANSKLTTLGSSVDAGKSDLSGVKKQVSGLDKQVSGLEASLQQQSEGLKKVGADASFALSLEKDERISAHQALSVRVDKLAQGAQGGAGLSQRIASIEQSIQAIDGSRRQFNQSLLQMREQISELQRRLDGR</sequence>
<evidence type="ECO:0000256" key="1">
    <source>
        <dbReference type="SAM" id="Coils"/>
    </source>
</evidence>
<dbReference type="Proteomes" id="UP000629025">
    <property type="component" value="Unassembled WGS sequence"/>
</dbReference>
<name>A0ABQ1K2W8_9GAMM</name>
<feature type="region of interest" description="Disordered" evidence="2">
    <location>
        <begin position="1"/>
        <end position="31"/>
    </location>
</feature>
<dbReference type="RefSeq" id="WP_188745646.1">
    <property type="nucleotide sequence ID" value="NZ_BMIJ01000001.1"/>
</dbReference>
<evidence type="ECO:0000313" key="5">
    <source>
        <dbReference type="Proteomes" id="UP000629025"/>
    </source>
</evidence>
<keyword evidence="3" id="KW-1133">Transmembrane helix</keyword>